<feature type="transmembrane region" description="Helical" evidence="1">
    <location>
        <begin position="446"/>
        <end position="466"/>
    </location>
</feature>
<feature type="transmembrane region" description="Helical" evidence="1">
    <location>
        <begin position="138"/>
        <end position="158"/>
    </location>
</feature>
<dbReference type="OrthoDB" id="118951at2759"/>
<name>I0Z6B7_COCSC</name>
<dbReference type="PANTHER" id="PTHR11161">
    <property type="entry name" value="O-ACYLTRANSFERASE"/>
    <property type="match status" value="1"/>
</dbReference>
<feature type="transmembrane region" description="Helical" evidence="1">
    <location>
        <begin position="362"/>
        <end position="380"/>
    </location>
</feature>
<dbReference type="GeneID" id="17037470"/>
<evidence type="ECO:0000313" key="3">
    <source>
        <dbReference type="EMBL" id="EIE19502.1"/>
    </source>
</evidence>
<accession>I0Z6B7</accession>
<feature type="transmembrane region" description="Helical" evidence="1">
    <location>
        <begin position="179"/>
        <end position="199"/>
    </location>
</feature>
<reference evidence="4 5" key="1">
    <citation type="journal article" date="2012" name="Genome Biol.">
        <title>The genome of the polar eukaryotic microalga coccomyxa subellipsoidea reveals traits of cold adaptation.</title>
        <authorList>
            <person name="Blanc G."/>
            <person name="Agarkova I."/>
            <person name="Grimwood J."/>
            <person name="Kuo A."/>
            <person name="Brueggeman A."/>
            <person name="Dunigan D."/>
            <person name="Gurnon J."/>
            <person name="Ladunga I."/>
            <person name="Lindquist E."/>
            <person name="Lucas S."/>
            <person name="Pangilinan J."/>
            <person name="Proschold T."/>
            <person name="Salamov A."/>
            <person name="Schmutz J."/>
            <person name="Weeks D."/>
            <person name="Yamada T."/>
            <person name="Claverie J.M."/>
            <person name="Grigoriev I."/>
            <person name="Van Etten J."/>
            <person name="Lomsadze A."/>
            <person name="Borodovsky M."/>
        </authorList>
    </citation>
    <scope>NUCLEOTIDE SEQUENCE [LARGE SCALE GENOMIC DNA]</scope>
    <source>
        <strain evidence="4 5">C-169</strain>
    </source>
</reference>
<evidence type="ECO:0000313" key="5">
    <source>
        <dbReference type="Proteomes" id="UP000007264"/>
    </source>
</evidence>
<comment type="caution">
    <text evidence="4">The sequence shown here is derived from an EMBL/GenBank/DDBJ whole genome shotgun (WGS) entry which is preliminary data.</text>
</comment>
<dbReference type="KEGG" id="csl:COCSUDRAFT_67923"/>
<dbReference type="PANTHER" id="PTHR11161:SF0">
    <property type="entry name" value="O-ACYLTRANSFERASE LIKE PROTEIN"/>
    <property type="match status" value="1"/>
</dbReference>
<keyword evidence="1" id="KW-0472">Membrane</keyword>
<dbReference type="EMBL" id="AGSI01000003">
    <property type="protein sequence ID" value="EIE26186.1"/>
    <property type="molecule type" value="Genomic_DNA"/>
</dbReference>
<dbReference type="Proteomes" id="UP000007264">
    <property type="component" value="Unassembled WGS sequence"/>
</dbReference>
<feature type="transmembrane region" description="Helical" evidence="1">
    <location>
        <begin position="43"/>
        <end position="62"/>
    </location>
</feature>
<dbReference type="InterPro" id="IPR002656">
    <property type="entry name" value="Acyl_transf_3_dom"/>
</dbReference>
<feature type="domain" description="Acyltransferase 3" evidence="2">
    <location>
        <begin position="36"/>
        <end position="497"/>
    </location>
</feature>
<evidence type="ECO:0000256" key="1">
    <source>
        <dbReference type="SAM" id="Phobius"/>
    </source>
</evidence>
<dbReference type="Pfam" id="PF01757">
    <property type="entry name" value="Acyl_transf_3"/>
    <property type="match status" value="1"/>
</dbReference>
<keyword evidence="1" id="KW-0812">Transmembrane</keyword>
<dbReference type="GO" id="GO:0016747">
    <property type="term" value="F:acyltransferase activity, transferring groups other than amino-acyl groups"/>
    <property type="evidence" value="ECO:0007669"/>
    <property type="project" value="InterPro"/>
</dbReference>
<dbReference type="AlphaFoldDB" id="I0Z6B7"/>
<feature type="transmembrane region" description="Helical" evidence="1">
    <location>
        <begin position="247"/>
        <end position="267"/>
    </location>
</feature>
<organism evidence="4 5">
    <name type="scientific">Coccomyxa subellipsoidea (strain C-169)</name>
    <name type="common">Green microalga</name>
    <dbReference type="NCBI Taxonomy" id="574566"/>
    <lineage>
        <taxon>Eukaryota</taxon>
        <taxon>Viridiplantae</taxon>
        <taxon>Chlorophyta</taxon>
        <taxon>core chlorophytes</taxon>
        <taxon>Trebouxiophyceae</taxon>
        <taxon>Trebouxiophyceae incertae sedis</taxon>
        <taxon>Coccomyxaceae</taxon>
        <taxon>Coccomyxa</taxon>
        <taxon>Coccomyxa subellipsoidea</taxon>
    </lineage>
</organism>
<sequence length="514" mass="56638">MCIQPRRKWQRGSRLTAITGSITHRSDESKGPGELNALTGVRALACISIVLGHSMFALGFAWPERHLEWSAFVLLIPLCSHSCKSCMSPLCMRLAVFQNFCRVDGPSSCKPHLSATIMYAALDAHPWMLALVNLSEPAMDTFLILAGFFAAHTLGPAFQSGKTPQQVVRNYFMKRILRIVPSYYAMLVLVYCAFLPMLYSDATSAAPEARQAITTLWFNPGDGCPDKLWANFAFVNNQLLRAGCMKYAWSQAVQAQFYLGFPLLLRLLRPAARGLFRRLAVTAGLVIAAVTTYRAAVALQFELPVPVFGPLDEPRMLELMTRTLRLSYYSLLPRLSHLSFGVLGACSLRSKGFRDALVQRRRLANALAAASAALVAATLFGNRFGPAPDVSHPLASPAALVIGVAGITGLLQPAALTYLVIHLVLNISKRVSNFFSWRGWRPVAEASYDVYLLHPMVMFGVWSVLAPGDWFDIKTPRPLPFLGVCAIVVGVSFVLARAHSRAWGWVLRRTRLLA</sequence>
<protein>
    <recommendedName>
        <fullName evidence="2">Acyltransferase 3 domain-containing protein</fullName>
    </recommendedName>
</protein>
<evidence type="ECO:0000259" key="2">
    <source>
        <dbReference type="Pfam" id="PF01757"/>
    </source>
</evidence>
<gene>
    <name evidence="4" type="ORF">COCSUDRAFT_65023</name>
    <name evidence="3" type="ORF">COCSUDRAFT_67923</name>
</gene>
<dbReference type="InterPro" id="IPR052728">
    <property type="entry name" value="O2_lipid_transport_reg"/>
</dbReference>
<dbReference type="EMBL" id="AGSI01000019">
    <property type="protein sequence ID" value="EIE19502.1"/>
    <property type="molecule type" value="Genomic_DNA"/>
</dbReference>
<dbReference type="KEGG" id="csl:COCSUDRAFT_65023"/>
<keyword evidence="1" id="KW-1133">Transmembrane helix</keyword>
<dbReference type="GeneID" id="17044190"/>
<proteinExistence type="predicted"/>
<feature type="transmembrane region" description="Helical" evidence="1">
    <location>
        <begin position="400"/>
        <end position="425"/>
    </location>
</feature>
<dbReference type="RefSeq" id="XP_005650730.1">
    <property type="nucleotide sequence ID" value="XM_005650673.1"/>
</dbReference>
<keyword evidence="5" id="KW-1185">Reference proteome</keyword>
<dbReference type="RefSeq" id="XP_005644046.1">
    <property type="nucleotide sequence ID" value="XM_005643989.1"/>
</dbReference>
<evidence type="ECO:0000313" key="4">
    <source>
        <dbReference type="EMBL" id="EIE26186.1"/>
    </source>
</evidence>
<feature type="transmembrane region" description="Helical" evidence="1">
    <location>
        <begin position="478"/>
        <end position="498"/>
    </location>
</feature>